<keyword evidence="1" id="KW-0472">Membrane</keyword>
<evidence type="ECO:0000313" key="3">
    <source>
        <dbReference type="Proteomes" id="UP001183648"/>
    </source>
</evidence>
<gene>
    <name evidence="2" type="ORF">J2S63_003896</name>
</gene>
<keyword evidence="1" id="KW-1133">Transmembrane helix</keyword>
<sequence length="360" mass="38207">MNLTDGLTEHLHDLTPPPPDLDRVVRRGRNLRRARRTAQVAAGVLVVVVVGALGSTAALLRGGGGEDRVSVPPIATGPMDLSHGLRAYGDLGGQVRMGGRSFPAKDMQWLDTDAAATSAGLVFFQDGRPFLLGGDGHPKALWDGPVDDPEGWHPTAKNDATSPAVAFAVRDGDTVTLVVRNPLAERWTTLPVRCDGSAGCDGLVVDGIDSGVVFVRTSRGTFVWRHTSEEAKGLEPFAGPRTRVADVRHRTVLYDGPRPTVTLPGWTYVAGAIDAQLTFDGKHVLSWSPVLKSIGNDEAITLDLPKDAQFFTVDTDGSILAATTGDPARFFDCALPDGVCEPIGDLQMTGGDPLFIGNDM</sequence>
<organism evidence="2 3">
    <name type="scientific">Nocardioides marmoribigeumensis</name>
    <dbReference type="NCBI Taxonomy" id="433649"/>
    <lineage>
        <taxon>Bacteria</taxon>
        <taxon>Bacillati</taxon>
        <taxon>Actinomycetota</taxon>
        <taxon>Actinomycetes</taxon>
        <taxon>Propionibacteriales</taxon>
        <taxon>Nocardioidaceae</taxon>
        <taxon>Nocardioides</taxon>
    </lineage>
</organism>
<comment type="caution">
    <text evidence="2">The sequence shown here is derived from an EMBL/GenBank/DDBJ whole genome shotgun (WGS) entry which is preliminary data.</text>
</comment>
<evidence type="ECO:0000313" key="2">
    <source>
        <dbReference type="EMBL" id="MDR7364343.1"/>
    </source>
</evidence>
<proteinExistence type="predicted"/>
<dbReference type="Proteomes" id="UP001183648">
    <property type="component" value="Unassembled WGS sequence"/>
</dbReference>
<dbReference type="RefSeq" id="WP_310305916.1">
    <property type="nucleotide sequence ID" value="NZ_BAAAPS010000005.1"/>
</dbReference>
<evidence type="ECO:0000256" key="1">
    <source>
        <dbReference type="SAM" id="Phobius"/>
    </source>
</evidence>
<feature type="transmembrane region" description="Helical" evidence="1">
    <location>
        <begin position="37"/>
        <end position="60"/>
    </location>
</feature>
<reference evidence="2 3" key="1">
    <citation type="submission" date="2023-07" db="EMBL/GenBank/DDBJ databases">
        <title>Sequencing the genomes of 1000 actinobacteria strains.</title>
        <authorList>
            <person name="Klenk H.-P."/>
        </authorList>
    </citation>
    <scope>NUCLEOTIDE SEQUENCE [LARGE SCALE GENOMIC DNA]</scope>
    <source>
        <strain evidence="2 3">DSM 19426</strain>
    </source>
</reference>
<accession>A0ABU2C124</accession>
<evidence type="ECO:0008006" key="4">
    <source>
        <dbReference type="Google" id="ProtNLM"/>
    </source>
</evidence>
<protein>
    <recommendedName>
        <fullName evidence="4">WD40 repeat domain-containing protein</fullName>
    </recommendedName>
</protein>
<keyword evidence="1" id="KW-0812">Transmembrane</keyword>
<keyword evidence="3" id="KW-1185">Reference proteome</keyword>
<name>A0ABU2C124_9ACTN</name>
<dbReference type="EMBL" id="JAVDYG010000001">
    <property type="protein sequence ID" value="MDR7364343.1"/>
    <property type="molecule type" value="Genomic_DNA"/>
</dbReference>